<dbReference type="InterPro" id="IPR036967">
    <property type="entry name" value="Ribosomal_uS11_sf"/>
</dbReference>
<comment type="caution">
    <text evidence="4">The sequence shown here is derived from an EMBL/GenBank/DDBJ whole genome shotgun (WGS) entry which is preliminary data.</text>
</comment>
<organism evidence="4 5">
    <name type="scientific">Abeliophyllum distichum</name>
    <dbReference type="NCBI Taxonomy" id="126358"/>
    <lineage>
        <taxon>Eukaryota</taxon>
        <taxon>Viridiplantae</taxon>
        <taxon>Streptophyta</taxon>
        <taxon>Embryophyta</taxon>
        <taxon>Tracheophyta</taxon>
        <taxon>Spermatophyta</taxon>
        <taxon>Magnoliopsida</taxon>
        <taxon>eudicotyledons</taxon>
        <taxon>Gunneridae</taxon>
        <taxon>Pentapetalae</taxon>
        <taxon>asterids</taxon>
        <taxon>lamiids</taxon>
        <taxon>Lamiales</taxon>
        <taxon>Oleaceae</taxon>
        <taxon>Forsythieae</taxon>
        <taxon>Abeliophyllum</taxon>
    </lineage>
</organism>
<reference evidence="5" key="1">
    <citation type="submission" date="2024-07" db="EMBL/GenBank/DDBJ databases">
        <title>Two chromosome-level genome assemblies of Korean endemic species Abeliophyllum distichum and Forsythia ovata (Oleaceae).</title>
        <authorList>
            <person name="Jang H."/>
        </authorList>
    </citation>
    <scope>NUCLEOTIDE SEQUENCE [LARGE SCALE GENOMIC DNA]</scope>
</reference>
<dbReference type="GO" id="GO:1990904">
    <property type="term" value="C:ribonucleoprotein complex"/>
    <property type="evidence" value="ECO:0007669"/>
    <property type="project" value="UniProtKB-KW"/>
</dbReference>
<gene>
    <name evidence="4" type="ORF">Adt_44727</name>
</gene>
<dbReference type="SUPFAM" id="SSF53137">
    <property type="entry name" value="Translational machinery components"/>
    <property type="match status" value="1"/>
</dbReference>
<proteinExistence type="inferred from homology"/>
<dbReference type="InterPro" id="IPR001971">
    <property type="entry name" value="Ribosomal_uS11"/>
</dbReference>
<evidence type="ECO:0000256" key="2">
    <source>
        <dbReference type="ARBA" id="ARBA00022980"/>
    </source>
</evidence>
<keyword evidence="2 4" id="KW-0689">Ribosomal protein</keyword>
<evidence type="ECO:0000313" key="5">
    <source>
        <dbReference type="Proteomes" id="UP001604336"/>
    </source>
</evidence>
<protein>
    <submittedName>
        <fullName evidence="4">Ribosomal protein S11</fullName>
    </submittedName>
</protein>
<dbReference type="GO" id="GO:0005840">
    <property type="term" value="C:ribosome"/>
    <property type="evidence" value="ECO:0007669"/>
    <property type="project" value="UniProtKB-KW"/>
</dbReference>
<evidence type="ECO:0000256" key="1">
    <source>
        <dbReference type="ARBA" id="ARBA00006194"/>
    </source>
</evidence>
<dbReference type="Proteomes" id="UP001604336">
    <property type="component" value="Unassembled WGS sequence"/>
</dbReference>
<keyword evidence="5" id="KW-1185">Reference proteome</keyword>
<name>A0ABD1PBR2_9LAMI</name>
<dbReference type="Gene3D" id="3.30.420.80">
    <property type="entry name" value="Ribosomal protein S11"/>
    <property type="match status" value="1"/>
</dbReference>
<dbReference type="AlphaFoldDB" id="A0ABD1PBR2"/>
<evidence type="ECO:0000313" key="4">
    <source>
        <dbReference type="EMBL" id="KAL2461307.1"/>
    </source>
</evidence>
<accession>A0ABD1PBR2</accession>
<comment type="similarity">
    <text evidence="1">Belongs to the universal ribosomal protein uS11 family.</text>
</comment>
<dbReference type="EMBL" id="JBFOLK010000014">
    <property type="protein sequence ID" value="KAL2461307.1"/>
    <property type="molecule type" value="Genomic_DNA"/>
</dbReference>
<evidence type="ECO:0000256" key="3">
    <source>
        <dbReference type="ARBA" id="ARBA00023274"/>
    </source>
</evidence>
<sequence length="177" mass="20160">MFNVIPPSAAIFRSYIRSGHQTEVVAGKTYKSMDFVQGIIKENRNIMMGKPSVSHLEQNANIVHVKLMRNNIFITVIDSKGNKKLGTYARKLATKRGKVSRYSASAAVEDIGRKARQMKLKSLVMKVNGFTYFNKKKQAVLSFREGYTHSRGDLNPVVYITTRKPHNVCRLRKKLRV</sequence>
<dbReference type="PANTHER" id="PTHR11759">
    <property type="entry name" value="40S RIBOSOMAL PROTEIN S14/30S RIBOSOMAL PROTEIN S11"/>
    <property type="match status" value="1"/>
</dbReference>
<keyword evidence="3" id="KW-0687">Ribonucleoprotein</keyword>